<evidence type="ECO:0000256" key="1">
    <source>
        <dbReference type="SAM" id="MobiDB-lite"/>
    </source>
</evidence>
<dbReference type="PANTHER" id="PTHR36836">
    <property type="entry name" value="COLANIC ACID BIOSYNTHESIS PROTEIN WCAK"/>
    <property type="match status" value="1"/>
</dbReference>
<keyword evidence="4" id="KW-1185">Reference proteome</keyword>
<feature type="compositionally biased region" description="Polar residues" evidence="1">
    <location>
        <begin position="1"/>
        <end position="11"/>
    </location>
</feature>
<dbReference type="PANTHER" id="PTHR36836:SF1">
    <property type="entry name" value="COLANIC ACID BIOSYNTHESIS PROTEIN WCAK"/>
    <property type="match status" value="1"/>
</dbReference>
<gene>
    <name evidence="3" type="ORF">L284_02875</name>
</gene>
<dbReference type="PATRIC" id="fig|1096930.3.peg.565"/>
<dbReference type="Proteomes" id="UP000015527">
    <property type="component" value="Unassembled WGS sequence"/>
</dbReference>
<organism evidence="3 4">
    <name type="scientific">Novosphingobium lindaniclasticum LE124</name>
    <dbReference type="NCBI Taxonomy" id="1096930"/>
    <lineage>
        <taxon>Bacteria</taxon>
        <taxon>Pseudomonadati</taxon>
        <taxon>Pseudomonadota</taxon>
        <taxon>Alphaproteobacteria</taxon>
        <taxon>Sphingomonadales</taxon>
        <taxon>Sphingomonadaceae</taxon>
        <taxon>Novosphingobium</taxon>
    </lineage>
</organism>
<accession>T0J4X0</accession>
<name>T0J4X0_9SPHN</name>
<dbReference type="Pfam" id="PF04230">
    <property type="entry name" value="PS_pyruv_trans"/>
    <property type="match status" value="1"/>
</dbReference>
<dbReference type="RefSeq" id="WP_021232548.1">
    <property type="nucleotide sequence ID" value="NZ_ATHL01000024.1"/>
</dbReference>
<evidence type="ECO:0000313" key="3">
    <source>
        <dbReference type="EMBL" id="EQB19195.1"/>
    </source>
</evidence>
<dbReference type="InterPro" id="IPR007345">
    <property type="entry name" value="Polysacch_pyruvyl_Trfase"/>
</dbReference>
<evidence type="ECO:0000313" key="4">
    <source>
        <dbReference type="Proteomes" id="UP000015527"/>
    </source>
</evidence>
<dbReference type="eggNOG" id="COG2327">
    <property type="taxonomic scope" value="Bacteria"/>
</dbReference>
<evidence type="ECO:0000259" key="2">
    <source>
        <dbReference type="Pfam" id="PF04230"/>
    </source>
</evidence>
<dbReference type="OrthoDB" id="1814359at2"/>
<dbReference type="AlphaFoldDB" id="T0J4X0"/>
<feature type="domain" description="Polysaccharide pyruvyl transferase" evidence="2">
    <location>
        <begin position="44"/>
        <end position="364"/>
    </location>
</feature>
<dbReference type="EMBL" id="ATHL01000024">
    <property type="protein sequence ID" value="EQB19195.1"/>
    <property type="molecule type" value="Genomic_DNA"/>
</dbReference>
<reference evidence="3 4" key="1">
    <citation type="journal article" date="2013" name="Genome Announc.">
        <title>Genome Sequence of Novosphingobium lindaniclasticum LE124T, Isolated from a Hexachlorocyclohexane Dumpsite.</title>
        <authorList>
            <person name="Saxena A."/>
            <person name="Nayyar N."/>
            <person name="Sangwan N."/>
            <person name="Kumari R."/>
            <person name="Khurana J.P."/>
            <person name="Lal R."/>
        </authorList>
    </citation>
    <scope>NUCLEOTIDE SEQUENCE [LARGE SCALE GENOMIC DNA]</scope>
    <source>
        <strain evidence="3 4">LE124</strain>
    </source>
</reference>
<sequence>MTSTIAVQNTPGADLIPDPELDTSRAMRKRPQRIRIFNVKYSPNLGDGLLSECLEQALIDCGAHIDTWSVDLAGRTTYGPGDAQRGALIRALHLLPPPLRKLAVLLPLAIQSQRRWRPHYDAALLGADCVVIGGGNLLVDLDLNFPTKIALAVEAAERKGLPAFLYGCGVSSGWSRKGRALMQRALKRGVVRRVFVRDDRSRLLWDSEFGNDFDLPATVVPDPGLLARSRYHLGERASLQPRDRPSIGLNITSPVAVRYHSIGEVDTAGLENWYCDLADRLAVAGYDVTLFTNGSPEDRACARHLQSVLEANARADRFIHVEPETPEELARLIASFDGLFAFRMHAVIAAYSSSVPFVALRWDPKLDSFVQSVDLGRWLVNPFEVSPEAAYELLGEAMSSGINPRDHAQVVRSALDGVAALHAAIAGTVVSAKPCG</sequence>
<proteinExistence type="predicted"/>
<comment type="caution">
    <text evidence="3">The sequence shown here is derived from an EMBL/GenBank/DDBJ whole genome shotgun (WGS) entry which is preliminary data.</text>
</comment>
<feature type="region of interest" description="Disordered" evidence="1">
    <location>
        <begin position="1"/>
        <end position="22"/>
    </location>
</feature>
<protein>
    <recommendedName>
        <fullName evidence="2">Polysaccharide pyruvyl transferase domain-containing protein</fullName>
    </recommendedName>
</protein>